<feature type="region of interest" description="Disordered" evidence="2">
    <location>
        <begin position="1"/>
        <end position="63"/>
    </location>
</feature>
<protein>
    <submittedName>
        <fullName evidence="5">Arap1p</fullName>
    </submittedName>
</protein>
<feature type="compositionally biased region" description="Low complexity" evidence="2">
    <location>
        <begin position="103"/>
        <end position="114"/>
    </location>
</feature>
<accession>A0ABQ8IV04</accession>
<evidence type="ECO:0000256" key="2">
    <source>
        <dbReference type="SAM" id="MobiDB-lite"/>
    </source>
</evidence>
<dbReference type="PROSITE" id="PS50003">
    <property type="entry name" value="PH_DOMAIN"/>
    <property type="match status" value="1"/>
</dbReference>
<name>A0ABQ8IV04_DERPT</name>
<evidence type="ECO:0000313" key="5">
    <source>
        <dbReference type="EMBL" id="KAH9414133.1"/>
    </source>
</evidence>
<dbReference type="InterPro" id="IPR000159">
    <property type="entry name" value="RA_dom"/>
</dbReference>
<keyword evidence="1" id="KW-0343">GTPase activation</keyword>
<reference evidence="5 6" key="2">
    <citation type="journal article" date="2022" name="Mol. Biol. Evol.">
        <title>Comparative Genomics Reveals Insights into the Divergent Evolution of Astigmatic Mites and Household Pest Adaptations.</title>
        <authorList>
            <person name="Xiong Q."/>
            <person name="Wan A.T."/>
            <person name="Liu X."/>
            <person name="Fung C.S."/>
            <person name="Xiao X."/>
            <person name="Malainual N."/>
            <person name="Hou J."/>
            <person name="Wang L."/>
            <person name="Wang M."/>
            <person name="Yang K.Y."/>
            <person name="Cui Y."/>
            <person name="Leung E.L."/>
            <person name="Nong W."/>
            <person name="Shin S.K."/>
            <person name="Au S.W."/>
            <person name="Jeong K.Y."/>
            <person name="Chew F.T."/>
            <person name="Hui J.H."/>
            <person name="Leung T.F."/>
            <person name="Tungtrongchitr A."/>
            <person name="Zhong N."/>
            <person name="Liu Z."/>
            <person name="Tsui S.K."/>
        </authorList>
    </citation>
    <scope>NUCLEOTIDE SEQUENCE [LARGE SCALE GENOMIC DNA]</scope>
    <source>
        <strain evidence="5">Derp</strain>
    </source>
</reference>
<comment type="caution">
    <text evidence="5">The sequence shown here is derived from an EMBL/GenBank/DDBJ whole genome shotgun (WGS) entry which is preliminary data.</text>
</comment>
<reference evidence="5 6" key="1">
    <citation type="journal article" date="2018" name="J. Allergy Clin. Immunol.">
        <title>High-quality assembly of Dermatophagoides pteronyssinus genome and transcriptome reveals a wide range of novel allergens.</title>
        <authorList>
            <person name="Liu X.Y."/>
            <person name="Yang K.Y."/>
            <person name="Wang M.Q."/>
            <person name="Kwok J.S."/>
            <person name="Zeng X."/>
            <person name="Yang Z."/>
            <person name="Xiao X.J."/>
            <person name="Lau C.P."/>
            <person name="Li Y."/>
            <person name="Huang Z.M."/>
            <person name="Ba J.G."/>
            <person name="Yim A.K."/>
            <person name="Ouyang C.Y."/>
            <person name="Ngai S.M."/>
            <person name="Chan T.F."/>
            <person name="Leung E.L."/>
            <person name="Liu L."/>
            <person name="Liu Z.G."/>
            <person name="Tsui S.K."/>
        </authorList>
    </citation>
    <scope>NUCLEOTIDE SEQUENCE [LARGE SCALE GENOMIC DNA]</scope>
    <source>
        <strain evidence="5">Derp</strain>
    </source>
</reference>
<dbReference type="SUPFAM" id="SSF50729">
    <property type="entry name" value="PH domain-like"/>
    <property type="match status" value="1"/>
</dbReference>
<dbReference type="SUPFAM" id="SSF54236">
    <property type="entry name" value="Ubiquitin-like"/>
    <property type="match status" value="1"/>
</dbReference>
<proteinExistence type="predicted"/>
<dbReference type="SUPFAM" id="SSF48350">
    <property type="entry name" value="GTPase activation domain, GAP"/>
    <property type="match status" value="1"/>
</dbReference>
<dbReference type="CDD" id="cd00821">
    <property type="entry name" value="PH"/>
    <property type="match status" value="1"/>
</dbReference>
<evidence type="ECO:0000259" key="3">
    <source>
        <dbReference type="PROSITE" id="PS50003"/>
    </source>
</evidence>
<feature type="compositionally biased region" description="Low complexity" evidence="2">
    <location>
        <begin position="30"/>
        <end position="50"/>
    </location>
</feature>
<dbReference type="SMART" id="SM00233">
    <property type="entry name" value="PH"/>
    <property type="match status" value="2"/>
</dbReference>
<feature type="domain" description="Rho-GAP" evidence="4">
    <location>
        <begin position="593"/>
        <end position="828"/>
    </location>
</feature>
<sequence length="1225" mass="140632">MDQQNPLAFSNPIYGRINYRPIPKPRLSKKQSNQTKNQQNSDDNNDNDSSPVQEKQSSILHDVNQQYRSSSLCLSDIRMTQLLEEINTLTDSLQKNFKSLPENVDNNNNNTNNNDDLKSNEITTTSSTTHTSYNDEIQRRTIIKRKKIPVRSDLFNISFNNNDNANSLDDNVNTTNLILPSTLTSITDVLNSETDKPITSSGDSGVFLMASQKLVSDNDENVNRENLENKSKIDKIATTIKEEVESETKSKQIAIDEPPKLPPRKPSRSDVIPTGMDRVETYHERLEIEHLHNDTLSLQRSGYLWKTGPNYKSFKNRWCVLYRHSQNYFDANLSYYFNRSSMSASLSGKILLAEIEFISITETIPLKTRLPKIEKPNSNRRSSKSSIESINKNHISDNDDLANDGNHSLCFFEIGVKTRQGRIYLFAARSDTDRQQWIHAFVQATTLHAFKNKEIYHCGFVKAKFTITAEWQTCFALLTTDRFFYVFELSENGSTIPTLDCGKYHIFNLRKTVRLNKMDEKSSTNDENYGHINRKNSDSFRECCTIDCKFGFSLTQNGGHVVYLISSFESHINLWFRSIWRFWLVPQHPPEKLILEEQYLNKENVPIAFDKCLKFLDTFNQTGLNLFGPMQDSIHEPTAIMTQNSSLDEKPNQSNSRKRLPGHSATTPMLTDMDLWTQQNILHQLRFDSWNVHLLPQKYNACQISQLIMLYLRSMNECLFTETLIPYWIKLSKTLDRKDESDHSDSDSINSKTEQIKRLLKFLPPVNYALLRRFIIYLANTTHNNEEYSLSTSLCKTLFFSKPNKTPISVSIARSILIALIQNHVWLFDVTKEELEKELHIKRVVNLIISQNRKQSAKKQSGQKLKMNRVNNAGGGEHMIAMANKGYHVDDRTKVNSLIIGIKVSTWPDNKQTNVNVHINRSTTASEVFEMILEKVNLEDDEEILNSYSVFEVICNRRLERVIMGKEKILPLVLCWSNWPSHWSIDACIEIKPTERLLRGPPDRKMIKLPNLKMIRFENESLNVAPIMLMSVIRYCGQSDTRSVKHVLAEFSSSQLFLYCKETHHLLSQYELDEIYWYVGIESGNVFQNATPIKCQTIVADQDEAAALVVSSGSSANPSGSIKSVGSTNAIRRHQQPQSSTIVNVGGDGHQIPLSTVSNKLPECQITNTTSIPALTFIERHRIKSRQSHERRNFGQTLVFNSWIELDQWIKGLLEASSHRELFEI</sequence>
<dbReference type="PANTHER" id="PTHR45899:SF2">
    <property type="entry name" value="RHO GTPASE ACTIVATING PROTEIN AT 15B, ISOFORM C"/>
    <property type="match status" value="1"/>
</dbReference>
<evidence type="ECO:0000313" key="6">
    <source>
        <dbReference type="Proteomes" id="UP000887458"/>
    </source>
</evidence>
<feature type="compositionally biased region" description="Polar residues" evidence="2">
    <location>
        <begin position="51"/>
        <end position="63"/>
    </location>
</feature>
<dbReference type="InterPro" id="IPR029071">
    <property type="entry name" value="Ubiquitin-like_domsf"/>
</dbReference>
<dbReference type="InterPro" id="IPR052227">
    <property type="entry name" value="Arf-Rho-GAP_ANK-PH_domain"/>
</dbReference>
<feature type="domain" description="PH" evidence="3">
    <location>
        <begin position="297"/>
        <end position="446"/>
    </location>
</feature>
<dbReference type="PROSITE" id="PS50238">
    <property type="entry name" value="RHOGAP"/>
    <property type="match status" value="1"/>
</dbReference>
<evidence type="ECO:0000259" key="4">
    <source>
        <dbReference type="PROSITE" id="PS50238"/>
    </source>
</evidence>
<feature type="region of interest" description="Disordered" evidence="2">
    <location>
        <begin position="645"/>
        <end position="664"/>
    </location>
</feature>
<dbReference type="EMBL" id="NJHN03000114">
    <property type="protein sequence ID" value="KAH9414133.1"/>
    <property type="molecule type" value="Genomic_DNA"/>
</dbReference>
<dbReference type="Proteomes" id="UP000887458">
    <property type="component" value="Unassembled WGS sequence"/>
</dbReference>
<dbReference type="Pfam" id="PF00169">
    <property type="entry name" value="PH"/>
    <property type="match status" value="1"/>
</dbReference>
<gene>
    <name evidence="5" type="primary">ARAP1</name>
    <name evidence="5" type="ORF">DERP_012612</name>
</gene>
<dbReference type="InterPro" id="IPR011993">
    <property type="entry name" value="PH-like_dom_sf"/>
</dbReference>
<organism evidence="5 6">
    <name type="scientific">Dermatophagoides pteronyssinus</name>
    <name type="common">European house dust mite</name>
    <dbReference type="NCBI Taxonomy" id="6956"/>
    <lineage>
        <taxon>Eukaryota</taxon>
        <taxon>Metazoa</taxon>
        <taxon>Ecdysozoa</taxon>
        <taxon>Arthropoda</taxon>
        <taxon>Chelicerata</taxon>
        <taxon>Arachnida</taxon>
        <taxon>Acari</taxon>
        <taxon>Acariformes</taxon>
        <taxon>Sarcoptiformes</taxon>
        <taxon>Astigmata</taxon>
        <taxon>Psoroptidia</taxon>
        <taxon>Analgoidea</taxon>
        <taxon>Pyroglyphidae</taxon>
        <taxon>Dermatophagoidinae</taxon>
        <taxon>Dermatophagoides</taxon>
    </lineage>
</organism>
<dbReference type="Gene3D" id="2.30.29.30">
    <property type="entry name" value="Pleckstrin-homology domain (PH domain)/Phosphotyrosine-binding domain (PTB)"/>
    <property type="match status" value="1"/>
</dbReference>
<evidence type="ECO:0000256" key="1">
    <source>
        <dbReference type="ARBA" id="ARBA00022468"/>
    </source>
</evidence>
<dbReference type="SMART" id="SM00324">
    <property type="entry name" value="RhoGAP"/>
    <property type="match status" value="1"/>
</dbReference>
<dbReference type="InterPro" id="IPR001849">
    <property type="entry name" value="PH_domain"/>
</dbReference>
<dbReference type="PANTHER" id="PTHR45899">
    <property type="entry name" value="RHO GTPASE ACTIVATING PROTEIN AT 15B, ISOFORM C"/>
    <property type="match status" value="1"/>
</dbReference>
<dbReference type="Pfam" id="PF00620">
    <property type="entry name" value="RhoGAP"/>
    <property type="match status" value="1"/>
</dbReference>
<dbReference type="Gene3D" id="1.10.555.10">
    <property type="entry name" value="Rho GTPase activation protein"/>
    <property type="match status" value="1"/>
</dbReference>
<dbReference type="Pfam" id="PF00788">
    <property type="entry name" value="RA"/>
    <property type="match status" value="1"/>
</dbReference>
<dbReference type="InterPro" id="IPR000198">
    <property type="entry name" value="RhoGAP_dom"/>
</dbReference>
<dbReference type="Gene3D" id="3.10.20.90">
    <property type="entry name" value="Phosphatidylinositol 3-kinase Catalytic Subunit, Chain A, domain 1"/>
    <property type="match status" value="1"/>
</dbReference>
<feature type="region of interest" description="Disordered" evidence="2">
    <location>
        <begin position="99"/>
        <end position="131"/>
    </location>
</feature>
<feature type="region of interest" description="Disordered" evidence="2">
    <location>
        <begin position="247"/>
        <end position="273"/>
    </location>
</feature>
<keyword evidence="6" id="KW-1185">Reference proteome</keyword>
<dbReference type="InterPro" id="IPR008936">
    <property type="entry name" value="Rho_GTPase_activation_prot"/>
</dbReference>